<dbReference type="OrthoDB" id="9808936at2"/>
<keyword evidence="5 10" id="KW-0133">Cell shape</keyword>
<feature type="binding site" evidence="10">
    <location>
        <position position="132"/>
    </location>
    <ligand>
        <name>UDP-N-acetyl-alpha-D-glucosamine</name>
        <dbReference type="ChEBI" id="CHEBI:57705"/>
    </ligand>
</feature>
<dbReference type="PANTHER" id="PTHR21015:SF22">
    <property type="entry name" value="GLYCOSYLTRANSFERASE"/>
    <property type="match status" value="1"/>
</dbReference>
<comment type="pathway">
    <text evidence="10">Cell wall biogenesis; peptidoglycan biosynthesis.</text>
</comment>
<dbReference type="RefSeq" id="WP_140885335.1">
    <property type="nucleotide sequence ID" value="NZ_RCZP01000023.1"/>
</dbReference>
<dbReference type="GO" id="GO:0009252">
    <property type="term" value="P:peptidoglycan biosynthetic process"/>
    <property type="evidence" value="ECO:0007669"/>
    <property type="project" value="UniProtKB-UniRule"/>
</dbReference>
<comment type="catalytic activity">
    <reaction evidence="10">
        <text>di-trans,octa-cis-undecaprenyl diphospho-N-acetyl-alpha-D-muramoyl-L-alanyl-D-glutamyl-meso-2,6-diaminopimeloyl-D-alanyl-D-alanine + UDP-N-acetyl-alpha-D-glucosamine = di-trans,octa-cis-undecaprenyl diphospho-[N-acetyl-alpha-D-glucosaminyl-(1-&gt;4)]-N-acetyl-alpha-D-muramoyl-L-alanyl-D-glutamyl-meso-2,6-diaminopimeloyl-D-alanyl-D-alanine + UDP + H(+)</text>
        <dbReference type="Rhea" id="RHEA:31227"/>
        <dbReference type="ChEBI" id="CHEBI:15378"/>
        <dbReference type="ChEBI" id="CHEBI:57705"/>
        <dbReference type="ChEBI" id="CHEBI:58223"/>
        <dbReference type="ChEBI" id="CHEBI:61387"/>
        <dbReference type="ChEBI" id="CHEBI:61388"/>
        <dbReference type="EC" id="2.4.1.227"/>
    </reaction>
</comment>
<evidence type="ECO:0000313" key="13">
    <source>
        <dbReference type="EMBL" id="TPG51867.1"/>
    </source>
</evidence>
<dbReference type="Gene3D" id="3.40.50.2000">
    <property type="entry name" value="Glycogen Phosphorylase B"/>
    <property type="match status" value="2"/>
</dbReference>
<evidence type="ECO:0000256" key="6">
    <source>
        <dbReference type="ARBA" id="ARBA00022984"/>
    </source>
</evidence>
<evidence type="ECO:0000256" key="9">
    <source>
        <dbReference type="ARBA" id="ARBA00023316"/>
    </source>
</evidence>
<feature type="binding site" evidence="10">
    <location>
        <position position="173"/>
    </location>
    <ligand>
        <name>UDP-N-acetyl-alpha-D-glucosamine</name>
        <dbReference type="ChEBI" id="CHEBI:57705"/>
    </ligand>
</feature>
<dbReference type="GO" id="GO:0005975">
    <property type="term" value="P:carbohydrate metabolic process"/>
    <property type="evidence" value="ECO:0007669"/>
    <property type="project" value="InterPro"/>
</dbReference>
<proteinExistence type="inferred from homology"/>
<evidence type="ECO:0000256" key="7">
    <source>
        <dbReference type="ARBA" id="ARBA00023136"/>
    </source>
</evidence>
<evidence type="ECO:0000259" key="11">
    <source>
        <dbReference type="Pfam" id="PF03033"/>
    </source>
</evidence>
<comment type="similarity">
    <text evidence="10">Belongs to the glycosyltransferase 28 family. MurG subfamily.</text>
</comment>
<dbReference type="EC" id="2.4.1.227" evidence="10"/>
<dbReference type="Pfam" id="PF03033">
    <property type="entry name" value="Glyco_transf_28"/>
    <property type="match status" value="1"/>
</dbReference>
<dbReference type="GO" id="GO:0051991">
    <property type="term" value="F:UDP-N-acetyl-D-glucosamine:N-acetylmuramoyl-L-alanyl-D-glutamyl-meso-2,6-diaminopimelyl-D-alanyl-D-alanine-diphosphoundecaprenol 4-beta-N-acetylglucosaminlytransferase activity"/>
    <property type="evidence" value="ECO:0007669"/>
    <property type="project" value="RHEA"/>
</dbReference>
<evidence type="ECO:0000256" key="3">
    <source>
        <dbReference type="ARBA" id="ARBA00022676"/>
    </source>
</evidence>
<keyword evidence="3 10" id="KW-0328">Glycosyltransferase</keyword>
<sequence length="385" mass="39047">MRGPGARPVVIAAGGTGGHFFPAEALAAALVARGERVALMTDARSSALDSPVFANAERFILPGAGLAGRGVLAAARGALALARGTIEARRLLLDLNPSVVVGFGGYPSVPPVVAARLLPAARRPAIVLHEQNAVLGRANREMARGADLLALSLEGTRRVPAGARAEVLGNPVRPAIAALHGGGYERASGTLRLLVLGGSLGARVFSDVVPAAVAALPPELRARVSVVQQCRAEDLERTRAAYAAAGVAAELAPFFGDVAARLAAAHLVVARAGASTVAEIACAGRPSLLVPLPHAIDDHQTGNARSLSERGAAELMPQDSFTADSLSASLKNCFLAPETLDETARAAALLGRADAAERLADRVLSLADVASPLRGGSGSPLGKAA</sequence>
<dbReference type="Pfam" id="PF04101">
    <property type="entry name" value="Glyco_tran_28_C"/>
    <property type="match status" value="1"/>
</dbReference>
<dbReference type="GO" id="GO:0051301">
    <property type="term" value="P:cell division"/>
    <property type="evidence" value="ECO:0007669"/>
    <property type="project" value="UniProtKB-KW"/>
</dbReference>
<organism evidence="13 14">
    <name type="scientific">Muricoccus nepalensis</name>
    <dbReference type="NCBI Taxonomy" id="1854500"/>
    <lineage>
        <taxon>Bacteria</taxon>
        <taxon>Pseudomonadati</taxon>
        <taxon>Pseudomonadota</taxon>
        <taxon>Alphaproteobacteria</taxon>
        <taxon>Acetobacterales</taxon>
        <taxon>Roseomonadaceae</taxon>
        <taxon>Muricoccus</taxon>
    </lineage>
</organism>
<protein>
    <recommendedName>
        <fullName evidence="10">UDP-N-acetylglucosamine--N-acetylmuramyl-(pentapeptide) pyrophosphoryl-undecaprenol N-acetylglucosamine transferase</fullName>
        <ecNumber evidence="10">2.4.1.227</ecNumber>
    </recommendedName>
    <alternativeName>
        <fullName evidence="10">Undecaprenyl-PP-MurNAc-pentapeptide-UDPGlcNAc GlcNAc transferase</fullName>
    </alternativeName>
</protein>
<keyword evidence="7 10" id="KW-0472">Membrane</keyword>
<dbReference type="GO" id="GO:0005886">
    <property type="term" value="C:plasma membrane"/>
    <property type="evidence" value="ECO:0007669"/>
    <property type="project" value="UniProtKB-SubCell"/>
</dbReference>
<dbReference type="PANTHER" id="PTHR21015">
    <property type="entry name" value="UDP-N-ACETYLGLUCOSAMINE--N-ACETYLMURAMYL-(PENTAPEPTIDE) PYROPHOSPHORYL-UNDECAPRENOL N-ACETYLGLUCOSAMINE TRANSFERASE 1"/>
    <property type="match status" value="1"/>
</dbReference>
<dbReference type="Proteomes" id="UP000317078">
    <property type="component" value="Unassembled WGS sequence"/>
</dbReference>
<dbReference type="SUPFAM" id="SSF53756">
    <property type="entry name" value="UDP-Glycosyltransferase/glycogen phosphorylase"/>
    <property type="match status" value="1"/>
</dbReference>
<dbReference type="HAMAP" id="MF_00033">
    <property type="entry name" value="MurG"/>
    <property type="match status" value="1"/>
</dbReference>
<dbReference type="InterPro" id="IPR004276">
    <property type="entry name" value="GlycoTrans_28_N"/>
</dbReference>
<dbReference type="GO" id="GO:0008360">
    <property type="term" value="P:regulation of cell shape"/>
    <property type="evidence" value="ECO:0007669"/>
    <property type="project" value="UniProtKB-KW"/>
</dbReference>
<name>A0A502FQN7_9PROT</name>
<accession>A0A502FQN7</accession>
<dbReference type="CDD" id="cd03785">
    <property type="entry name" value="GT28_MurG"/>
    <property type="match status" value="1"/>
</dbReference>
<dbReference type="GO" id="GO:0050511">
    <property type="term" value="F:undecaprenyldiphospho-muramoylpentapeptide beta-N-acetylglucosaminyltransferase activity"/>
    <property type="evidence" value="ECO:0007669"/>
    <property type="project" value="UniProtKB-UniRule"/>
</dbReference>
<evidence type="ECO:0000256" key="4">
    <source>
        <dbReference type="ARBA" id="ARBA00022679"/>
    </source>
</evidence>
<evidence type="ECO:0000256" key="8">
    <source>
        <dbReference type="ARBA" id="ARBA00023306"/>
    </source>
</evidence>
<dbReference type="UniPathway" id="UPA00219"/>
<keyword evidence="2 10" id="KW-0132">Cell division</keyword>
<keyword evidence="8 10" id="KW-0131">Cell cycle</keyword>
<feature type="domain" description="Glycosyltransferase family 28 N-terminal" evidence="11">
    <location>
        <begin position="9"/>
        <end position="146"/>
    </location>
</feature>
<gene>
    <name evidence="10" type="primary">murG</name>
    <name evidence="13" type="ORF">EAH89_19100</name>
</gene>
<comment type="subcellular location">
    <subcellularLocation>
        <location evidence="10">Cell membrane</location>
        <topology evidence="10">Peripheral membrane protein</topology>
        <orientation evidence="10">Cytoplasmic side</orientation>
    </subcellularLocation>
</comment>
<feature type="domain" description="Glycosyl transferase family 28 C-terminal" evidence="12">
    <location>
        <begin position="193"/>
        <end position="359"/>
    </location>
</feature>
<comment type="caution">
    <text evidence="13">The sequence shown here is derived from an EMBL/GenBank/DDBJ whole genome shotgun (WGS) entry which is preliminary data.</text>
</comment>
<keyword evidence="1 10" id="KW-1003">Cell membrane</keyword>
<keyword evidence="4 10" id="KW-0808">Transferase</keyword>
<evidence type="ECO:0000256" key="5">
    <source>
        <dbReference type="ARBA" id="ARBA00022960"/>
    </source>
</evidence>
<evidence type="ECO:0000256" key="2">
    <source>
        <dbReference type="ARBA" id="ARBA00022618"/>
    </source>
</evidence>
<dbReference type="EMBL" id="RCZP01000023">
    <property type="protein sequence ID" value="TPG51867.1"/>
    <property type="molecule type" value="Genomic_DNA"/>
</dbReference>
<feature type="binding site" evidence="10">
    <location>
        <begin position="16"/>
        <end position="18"/>
    </location>
    <ligand>
        <name>UDP-N-acetyl-alpha-D-glucosamine</name>
        <dbReference type="ChEBI" id="CHEBI:57705"/>
    </ligand>
</feature>
<reference evidence="13 14" key="1">
    <citation type="journal article" date="2019" name="Environ. Microbiol.">
        <title>Species interactions and distinct microbial communities in high Arctic permafrost affected cryosols are associated with the CH4 and CO2 gas fluxes.</title>
        <authorList>
            <person name="Altshuler I."/>
            <person name="Hamel J."/>
            <person name="Turney S."/>
            <person name="Magnuson E."/>
            <person name="Levesque R."/>
            <person name="Greer C."/>
            <person name="Whyte L.G."/>
        </authorList>
    </citation>
    <scope>NUCLEOTIDE SEQUENCE [LARGE SCALE GENOMIC DNA]</scope>
    <source>
        <strain evidence="13 14">S9.3B</strain>
    </source>
</reference>
<evidence type="ECO:0000256" key="1">
    <source>
        <dbReference type="ARBA" id="ARBA00022475"/>
    </source>
</evidence>
<feature type="binding site" evidence="10">
    <location>
        <position position="199"/>
    </location>
    <ligand>
        <name>UDP-N-acetyl-alpha-D-glucosamine</name>
        <dbReference type="ChEBI" id="CHEBI:57705"/>
    </ligand>
</feature>
<keyword evidence="6 10" id="KW-0573">Peptidoglycan synthesis</keyword>
<dbReference type="InterPro" id="IPR006009">
    <property type="entry name" value="GlcNAc_MurG"/>
</dbReference>
<comment type="function">
    <text evidence="10">Cell wall formation. Catalyzes the transfer of a GlcNAc subunit on undecaprenyl-pyrophosphoryl-MurNAc-pentapeptide (lipid intermediate I) to form undecaprenyl-pyrophosphoryl-MurNAc-(pentapeptide)GlcNAc (lipid intermediate II).</text>
</comment>
<evidence type="ECO:0000256" key="10">
    <source>
        <dbReference type="HAMAP-Rule" id="MF_00033"/>
    </source>
</evidence>
<keyword evidence="14" id="KW-1185">Reference proteome</keyword>
<keyword evidence="9 10" id="KW-0961">Cell wall biogenesis/degradation</keyword>
<feature type="binding site" evidence="10">
    <location>
        <position position="300"/>
    </location>
    <ligand>
        <name>UDP-N-acetyl-alpha-D-glucosamine</name>
        <dbReference type="ChEBI" id="CHEBI:57705"/>
    </ligand>
</feature>
<dbReference type="InterPro" id="IPR007235">
    <property type="entry name" value="Glyco_trans_28_C"/>
</dbReference>
<evidence type="ECO:0000259" key="12">
    <source>
        <dbReference type="Pfam" id="PF04101"/>
    </source>
</evidence>
<dbReference type="GO" id="GO:0071555">
    <property type="term" value="P:cell wall organization"/>
    <property type="evidence" value="ECO:0007669"/>
    <property type="project" value="UniProtKB-KW"/>
</dbReference>
<dbReference type="AlphaFoldDB" id="A0A502FQN7"/>
<comment type="caution">
    <text evidence="10">Lacks conserved residue(s) required for the propagation of feature annotation.</text>
</comment>
<evidence type="ECO:0000313" key="14">
    <source>
        <dbReference type="Proteomes" id="UP000317078"/>
    </source>
</evidence>